<dbReference type="GO" id="GO:0016407">
    <property type="term" value="F:acetyltransferase activity"/>
    <property type="evidence" value="ECO:0007669"/>
    <property type="project" value="InterPro"/>
</dbReference>
<dbReference type="AlphaFoldDB" id="A0AAC9RVT7"/>
<dbReference type="InterPro" id="IPR001447">
    <property type="entry name" value="Arylamine_N-AcTrfase"/>
</dbReference>
<dbReference type="Gene3D" id="3.30.2140.20">
    <property type="match status" value="1"/>
</dbReference>
<name>A0AAC9RVT7_9STAP</name>
<dbReference type="InterPro" id="IPR053710">
    <property type="entry name" value="Arylamine_NAT_domain_sf"/>
</dbReference>
<dbReference type="EMBL" id="CP020773">
    <property type="protein sequence ID" value="ARJ50767.1"/>
    <property type="molecule type" value="Genomic_DNA"/>
</dbReference>
<evidence type="ECO:0000313" key="4">
    <source>
        <dbReference type="Proteomes" id="UP000242864"/>
    </source>
</evidence>
<dbReference type="RefSeq" id="WP_085237245.1">
    <property type="nucleotide sequence ID" value="NZ_CP020773.1"/>
</dbReference>
<comment type="similarity">
    <text evidence="1 2">Belongs to the arylamine N-acetyltransferase family.</text>
</comment>
<dbReference type="SUPFAM" id="SSF54001">
    <property type="entry name" value="Cysteine proteinases"/>
    <property type="match status" value="1"/>
</dbReference>
<keyword evidence="4" id="KW-1185">Reference proteome</keyword>
<gene>
    <name evidence="3" type="ORF">B5P37_05260</name>
</gene>
<evidence type="ECO:0000256" key="1">
    <source>
        <dbReference type="ARBA" id="ARBA00006547"/>
    </source>
</evidence>
<sequence length="263" mass="30426">MDVQKIDERIAVDQNKQFETRVEALDYYLRHFMQHIPFENLDVQNGVEISTDINDLYEKFVEQHRGGYCYEMNTFFKAYLEAKGFEPYFLAGTIHTPGGGRSREDSHMSLAVDLEGETYIVDVGFGDLPVKVMHVTEHGEDTVDDTNGTYRAVSGQGMIRVQKWVDDAWQTKYEVTNKARNLDYFDDKIEYNSKNPESVFVKRLIVTMPTSVGRVTLSHQNFTVTDEEGKRKSPVTKENYRQLLNTHFGIDLKVDRLEKIEAE</sequence>
<dbReference type="InterPro" id="IPR038765">
    <property type="entry name" value="Papain-like_cys_pep_sf"/>
</dbReference>
<protein>
    <submittedName>
        <fullName evidence="3">Arylamine N-acetyltransferase</fullName>
    </submittedName>
</protein>
<reference evidence="3 4" key="1">
    <citation type="submission" date="2017-04" db="EMBL/GenBank/DDBJ databases">
        <authorList>
            <person name="Veseli I.A."/>
            <person name="Tang C."/>
            <person name="Pombert J.-F."/>
        </authorList>
    </citation>
    <scope>NUCLEOTIDE SEQUENCE [LARGE SCALE GENOMIC DNA]</scope>
    <source>
        <strain evidence="3 4">ATCC 700373</strain>
    </source>
</reference>
<proteinExistence type="inferred from homology"/>
<dbReference type="KEGG" id="slz:B5P37_05260"/>
<organism evidence="3 4">
    <name type="scientific">Staphylococcus lutrae</name>
    <dbReference type="NCBI Taxonomy" id="155085"/>
    <lineage>
        <taxon>Bacteria</taxon>
        <taxon>Bacillati</taxon>
        <taxon>Bacillota</taxon>
        <taxon>Bacilli</taxon>
        <taxon>Bacillales</taxon>
        <taxon>Staphylococcaceae</taxon>
        <taxon>Staphylococcus</taxon>
    </lineage>
</organism>
<dbReference type="Proteomes" id="UP000242864">
    <property type="component" value="Chromosome"/>
</dbReference>
<dbReference type="PANTHER" id="PTHR11786:SF0">
    <property type="entry name" value="ARYLAMINE N-ACETYLTRANSFERASE 4-RELATED"/>
    <property type="match status" value="1"/>
</dbReference>
<accession>A0AAC9RVT7</accession>
<dbReference type="PRINTS" id="PR01543">
    <property type="entry name" value="ANATRNSFRASE"/>
</dbReference>
<evidence type="ECO:0000313" key="3">
    <source>
        <dbReference type="EMBL" id="ARJ50767.1"/>
    </source>
</evidence>
<evidence type="ECO:0000256" key="2">
    <source>
        <dbReference type="RuleBase" id="RU003452"/>
    </source>
</evidence>
<dbReference type="PANTHER" id="PTHR11786">
    <property type="entry name" value="N-HYDROXYARYLAMINE O-ACETYLTRANSFERASE"/>
    <property type="match status" value="1"/>
</dbReference>
<dbReference type="Pfam" id="PF00797">
    <property type="entry name" value="Acetyltransf_2"/>
    <property type="match status" value="1"/>
</dbReference>